<accession>A0A1G6A137</accession>
<protein>
    <submittedName>
        <fullName evidence="2">Uncharacterized protein</fullName>
    </submittedName>
</protein>
<evidence type="ECO:0000313" key="2">
    <source>
        <dbReference type="EMBL" id="SDB01713.1"/>
    </source>
</evidence>
<dbReference type="STRING" id="1159017.SAMN02927930_00016"/>
<reference evidence="3" key="1">
    <citation type="submission" date="2016-10" db="EMBL/GenBank/DDBJ databases">
        <authorList>
            <person name="Varghese N."/>
            <person name="Submissions S."/>
        </authorList>
    </citation>
    <scope>NUCLEOTIDE SEQUENCE [LARGE SCALE GENOMIC DNA]</scope>
    <source>
        <strain evidence="3">CGMCC 1.10824</strain>
    </source>
</reference>
<organism evidence="2 3">
    <name type="scientific">Pseudidiomarina indica</name>
    <dbReference type="NCBI Taxonomy" id="1159017"/>
    <lineage>
        <taxon>Bacteria</taxon>
        <taxon>Pseudomonadati</taxon>
        <taxon>Pseudomonadota</taxon>
        <taxon>Gammaproteobacteria</taxon>
        <taxon>Alteromonadales</taxon>
        <taxon>Idiomarinaceae</taxon>
        <taxon>Pseudidiomarina</taxon>
    </lineage>
</organism>
<evidence type="ECO:0000256" key="1">
    <source>
        <dbReference type="SAM" id="Phobius"/>
    </source>
</evidence>
<name>A0A1G6A137_9GAMM</name>
<evidence type="ECO:0000313" key="3">
    <source>
        <dbReference type="Proteomes" id="UP000199626"/>
    </source>
</evidence>
<keyword evidence="1" id="KW-0472">Membrane</keyword>
<dbReference type="Proteomes" id="UP000199626">
    <property type="component" value="Unassembled WGS sequence"/>
</dbReference>
<sequence>MLPEIDFTPVWALVGTNLIAILAAVFWLPKRIFEHQLAKRMAEIEQKHDVLIKQYDHYASFSQSTFERLFEKKVATYEKLMNLHQELIGILEEGKRGDEPEDIQEGVTRVMLETRSVIETSRLYISSSLANAYETWYEAGKTIFESANIASIDAFRYSYGNAEDEMNAAMVEDITLQALADKSIVEFLDLFKQVDEDVQMIRKNLEQSLIQE</sequence>
<keyword evidence="1" id="KW-0812">Transmembrane</keyword>
<proteinExistence type="predicted"/>
<keyword evidence="3" id="KW-1185">Reference proteome</keyword>
<dbReference type="RefSeq" id="WP_092590489.1">
    <property type="nucleotide sequence ID" value="NZ_FMXN01000001.1"/>
</dbReference>
<gene>
    <name evidence="2" type="ORF">SAMN02927930_00016</name>
</gene>
<dbReference type="AlphaFoldDB" id="A0A1G6A137"/>
<feature type="transmembrane region" description="Helical" evidence="1">
    <location>
        <begin position="12"/>
        <end position="29"/>
    </location>
</feature>
<dbReference type="EMBL" id="FMXN01000001">
    <property type="protein sequence ID" value="SDB01713.1"/>
    <property type="molecule type" value="Genomic_DNA"/>
</dbReference>
<keyword evidence="1" id="KW-1133">Transmembrane helix</keyword>